<comment type="caution">
    <text evidence="1">The sequence shown here is derived from an EMBL/GenBank/DDBJ whole genome shotgun (WGS) entry which is preliminary data.</text>
</comment>
<gene>
    <name evidence="1" type="ORF">ALP97_05270</name>
</gene>
<reference evidence="1 2" key="1">
    <citation type="submission" date="2018-08" db="EMBL/GenBank/DDBJ databases">
        <title>Recombination of ecologically and evolutionarily significant loci maintains genetic cohesion in the Pseudomonas syringae species complex.</title>
        <authorList>
            <person name="Dillon M."/>
            <person name="Thakur S."/>
            <person name="Almeida R.N.D."/>
            <person name="Weir B.S."/>
            <person name="Guttman D.S."/>
        </authorList>
    </citation>
    <scope>NUCLEOTIDE SEQUENCE [LARGE SCALE GENOMIC DNA]</scope>
    <source>
        <strain evidence="1 2">ICMP 11288</strain>
    </source>
</reference>
<protein>
    <submittedName>
        <fullName evidence="1">Uncharacterized protein</fullName>
    </submittedName>
</protein>
<evidence type="ECO:0000313" key="1">
    <source>
        <dbReference type="EMBL" id="RMQ82266.1"/>
    </source>
</evidence>
<sequence>MAKTGFHPLRRAVQWHGFATDVDLSKRAIGSRPRRQAIEQEQVPVSGGQVGQRDASGDDFVVQPSAVPQLRPSQYHRRAVGQRRVELLDKTVEIQGSELQYAVILSQPRVIGGHARKLGQRRMIDRHTFGLAGGSGGVNHVGQVVLVDLDLRVALAVVGQPRIRHVQRRHAFWQWHRHMGLRQHHTHTAVLQHMQQAFTRVLRVQRHIRAAGLEHGQHANHHLERALDRHTHPHFRADTARDQRMRQAIGLAIQLGIADGVFVQAQRNRLRALLHLGLEQPVNACRRFERRATLVPGIQQVTLFCIDQHGQLRHTGVRTPDNRAQQALPMLGHALHSGCVKQVSGVGQRRPDTLRGFLSIQAKVELCALAAPLQRLNGQARQLQFATGFMRFSLVVEHHLEQRVMAQAALRLQCFDKLLERQILVALGFECALLDLGQQLAEGHLPVDISLEHLGIDEEADKALRFCAITVGDRHTNANIRLPAVAIQQRLE</sequence>
<dbReference type="AntiFam" id="ANF00178">
    <property type="entry name" value="Shadow ORF (opposite dhbF)"/>
</dbReference>
<dbReference type="AntiFam" id="ANF00174">
    <property type="entry name" value="Shadow ORF (irp2)"/>
</dbReference>
<accession>A0A3M4PVQ0</accession>
<dbReference type="Proteomes" id="UP000277179">
    <property type="component" value="Unassembled WGS sequence"/>
</dbReference>
<dbReference type="AlphaFoldDB" id="A0A3M4PVQ0"/>
<proteinExistence type="predicted"/>
<name>A0A3M4PVQ0_9PSED</name>
<dbReference type="EMBL" id="RBRL01000437">
    <property type="protein sequence ID" value="RMQ82266.1"/>
    <property type="molecule type" value="Genomic_DNA"/>
</dbReference>
<organism evidence="1 2">
    <name type="scientific">Pseudomonas salomonii</name>
    <dbReference type="NCBI Taxonomy" id="191391"/>
    <lineage>
        <taxon>Bacteria</taxon>
        <taxon>Pseudomonadati</taxon>
        <taxon>Pseudomonadota</taxon>
        <taxon>Gammaproteobacteria</taxon>
        <taxon>Pseudomonadales</taxon>
        <taxon>Pseudomonadaceae</taxon>
        <taxon>Pseudomonas</taxon>
    </lineage>
</organism>
<evidence type="ECO:0000313" key="2">
    <source>
        <dbReference type="Proteomes" id="UP000277179"/>
    </source>
</evidence>